<dbReference type="Proteomes" id="UP000299102">
    <property type="component" value="Unassembled WGS sequence"/>
</dbReference>
<sequence>MNARRPLPAAHRKTPLGKEIERSTGSGRQGAATAGAGRAARPPDSTVRGARRRRRRRGAGSGPRSAFSSQSRAVGE</sequence>
<dbReference type="AlphaFoldDB" id="A0A4C1WU12"/>
<feature type="region of interest" description="Disordered" evidence="1">
    <location>
        <begin position="1"/>
        <end position="76"/>
    </location>
</feature>
<evidence type="ECO:0000256" key="1">
    <source>
        <dbReference type="SAM" id="MobiDB-lite"/>
    </source>
</evidence>
<feature type="compositionally biased region" description="Basic residues" evidence="1">
    <location>
        <begin position="49"/>
        <end position="58"/>
    </location>
</feature>
<organism evidence="2 3">
    <name type="scientific">Eumeta variegata</name>
    <name type="common">Bagworm moth</name>
    <name type="synonym">Eumeta japonica</name>
    <dbReference type="NCBI Taxonomy" id="151549"/>
    <lineage>
        <taxon>Eukaryota</taxon>
        <taxon>Metazoa</taxon>
        <taxon>Ecdysozoa</taxon>
        <taxon>Arthropoda</taxon>
        <taxon>Hexapoda</taxon>
        <taxon>Insecta</taxon>
        <taxon>Pterygota</taxon>
        <taxon>Neoptera</taxon>
        <taxon>Endopterygota</taxon>
        <taxon>Lepidoptera</taxon>
        <taxon>Glossata</taxon>
        <taxon>Ditrysia</taxon>
        <taxon>Tineoidea</taxon>
        <taxon>Psychidae</taxon>
        <taxon>Oiketicinae</taxon>
        <taxon>Eumeta</taxon>
    </lineage>
</organism>
<evidence type="ECO:0000313" key="2">
    <source>
        <dbReference type="EMBL" id="GBP54801.1"/>
    </source>
</evidence>
<name>A0A4C1WU12_EUMVA</name>
<feature type="compositionally biased region" description="Low complexity" evidence="1">
    <location>
        <begin position="23"/>
        <end position="40"/>
    </location>
</feature>
<dbReference type="EMBL" id="BGZK01000655">
    <property type="protein sequence ID" value="GBP54801.1"/>
    <property type="molecule type" value="Genomic_DNA"/>
</dbReference>
<accession>A0A4C1WU12</accession>
<reference evidence="2 3" key="1">
    <citation type="journal article" date="2019" name="Commun. Biol.">
        <title>The bagworm genome reveals a unique fibroin gene that provides high tensile strength.</title>
        <authorList>
            <person name="Kono N."/>
            <person name="Nakamura H."/>
            <person name="Ohtoshi R."/>
            <person name="Tomita M."/>
            <person name="Numata K."/>
            <person name="Arakawa K."/>
        </authorList>
    </citation>
    <scope>NUCLEOTIDE SEQUENCE [LARGE SCALE GENOMIC DNA]</scope>
</reference>
<evidence type="ECO:0000313" key="3">
    <source>
        <dbReference type="Proteomes" id="UP000299102"/>
    </source>
</evidence>
<gene>
    <name evidence="2" type="ORF">EVAR_87874_1</name>
</gene>
<protein>
    <submittedName>
        <fullName evidence="2">Uncharacterized protein</fullName>
    </submittedName>
</protein>
<proteinExistence type="predicted"/>
<comment type="caution">
    <text evidence="2">The sequence shown here is derived from an EMBL/GenBank/DDBJ whole genome shotgun (WGS) entry which is preliminary data.</text>
</comment>
<keyword evidence="3" id="KW-1185">Reference proteome</keyword>